<feature type="transmembrane region" description="Helical" evidence="1">
    <location>
        <begin position="47"/>
        <end position="65"/>
    </location>
</feature>
<sequence length="85" mass="9388">MPAMAQLLYLCGGFPLPCLYLCVSFSLRRLYLCAGFSLRRLAFRARLPLAFGLFGLDALFFQLVVQTKPEDGLFRPQSPLGLGSG</sequence>
<protein>
    <submittedName>
        <fullName evidence="2">Uncharacterized protein</fullName>
    </submittedName>
</protein>
<evidence type="ECO:0000313" key="3">
    <source>
        <dbReference type="Proteomes" id="UP000054241"/>
    </source>
</evidence>
<evidence type="ECO:0000313" key="2">
    <source>
        <dbReference type="EMBL" id="KUM91541.1"/>
    </source>
</evidence>
<keyword evidence="1" id="KW-0472">Membrane</keyword>
<keyword evidence="1" id="KW-1133">Transmembrane helix</keyword>
<comment type="caution">
    <text evidence="2">The sequence shown here is derived from an EMBL/GenBank/DDBJ whole genome shotgun (WGS) entry which is preliminary data.</text>
</comment>
<gene>
    <name evidence="2" type="ORF">AQI88_36200</name>
</gene>
<keyword evidence="1" id="KW-0812">Transmembrane</keyword>
<dbReference type="Proteomes" id="UP000054241">
    <property type="component" value="Unassembled WGS sequence"/>
</dbReference>
<accession>A0A101NE46</accession>
<feature type="transmembrane region" description="Helical" evidence="1">
    <location>
        <begin position="6"/>
        <end position="27"/>
    </location>
</feature>
<reference evidence="2 3" key="1">
    <citation type="submission" date="2015-10" db="EMBL/GenBank/DDBJ databases">
        <title>Draft genome sequence of Streptomyces cellostaticus DSM 40189, type strain for the species Streptomyces cellostaticus.</title>
        <authorList>
            <person name="Ruckert C."/>
            <person name="Winkler A."/>
            <person name="Kalinowski J."/>
            <person name="Kampfer P."/>
            <person name="Glaeser S."/>
        </authorList>
    </citation>
    <scope>NUCLEOTIDE SEQUENCE [LARGE SCALE GENOMIC DNA]</scope>
    <source>
        <strain evidence="2 3">DSM 40189</strain>
    </source>
</reference>
<evidence type="ECO:0000256" key="1">
    <source>
        <dbReference type="SAM" id="Phobius"/>
    </source>
</evidence>
<name>A0A101NE46_9ACTN</name>
<keyword evidence="3" id="KW-1185">Reference proteome</keyword>
<dbReference type="EMBL" id="LMWL01000074">
    <property type="protein sequence ID" value="KUM91541.1"/>
    <property type="molecule type" value="Genomic_DNA"/>
</dbReference>
<dbReference type="AlphaFoldDB" id="A0A101NE46"/>
<organism evidence="2 3">
    <name type="scientific">Streptomyces cellostaticus</name>
    <dbReference type="NCBI Taxonomy" id="67285"/>
    <lineage>
        <taxon>Bacteria</taxon>
        <taxon>Bacillati</taxon>
        <taxon>Actinomycetota</taxon>
        <taxon>Actinomycetes</taxon>
        <taxon>Kitasatosporales</taxon>
        <taxon>Streptomycetaceae</taxon>
        <taxon>Streptomyces</taxon>
    </lineage>
</organism>
<proteinExistence type="predicted"/>